<accession>A0AAN8XDA5</accession>
<dbReference type="AlphaFoldDB" id="A0AAN8XDA5"/>
<gene>
    <name evidence="1" type="ORF">SK128_027360</name>
</gene>
<keyword evidence="2" id="KW-1185">Reference proteome</keyword>
<evidence type="ECO:0000313" key="1">
    <source>
        <dbReference type="EMBL" id="KAK7076159.1"/>
    </source>
</evidence>
<sequence length="73" mass="7883">MILSKSTCIATLHNITEEYSHWEAVIQLGKGSKPGSKERGSKLHDFTLGKYLVPSLAMSTERGHADDGLPGVS</sequence>
<organism evidence="1 2">
    <name type="scientific">Halocaridina rubra</name>
    <name type="common">Hawaiian red shrimp</name>
    <dbReference type="NCBI Taxonomy" id="373956"/>
    <lineage>
        <taxon>Eukaryota</taxon>
        <taxon>Metazoa</taxon>
        <taxon>Ecdysozoa</taxon>
        <taxon>Arthropoda</taxon>
        <taxon>Crustacea</taxon>
        <taxon>Multicrustacea</taxon>
        <taxon>Malacostraca</taxon>
        <taxon>Eumalacostraca</taxon>
        <taxon>Eucarida</taxon>
        <taxon>Decapoda</taxon>
        <taxon>Pleocyemata</taxon>
        <taxon>Caridea</taxon>
        <taxon>Atyoidea</taxon>
        <taxon>Atyidae</taxon>
        <taxon>Halocaridina</taxon>
    </lineage>
</organism>
<name>A0AAN8XDA5_HALRR</name>
<protein>
    <submittedName>
        <fullName evidence="1">Uncharacterized protein</fullName>
    </submittedName>
</protein>
<dbReference type="Proteomes" id="UP001381693">
    <property type="component" value="Unassembled WGS sequence"/>
</dbReference>
<evidence type="ECO:0000313" key="2">
    <source>
        <dbReference type="Proteomes" id="UP001381693"/>
    </source>
</evidence>
<proteinExistence type="predicted"/>
<comment type="caution">
    <text evidence="1">The sequence shown here is derived from an EMBL/GenBank/DDBJ whole genome shotgun (WGS) entry which is preliminary data.</text>
</comment>
<reference evidence="1 2" key="1">
    <citation type="submission" date="2023-11" db="EMBL/GenBank/DDBJ databases">
        <title>Halocaridina rubra genome assembly.</title>
        <authorList>
            <person name="Smith C."/>
        </authorList>
    </citation>
    <scope>NUCLEOTIDE SEQUENCE [LARGE SCALE GENOMIC DNA]</scope>
    <source>
        <strain evidence="1">EP-1</strain>
        <tissue evidence="1">Whole</tissue>
    </source>
</reference>
<dbReference type="EMBL" id="JAXCGZ010009810">
    <property type="protein sequence ID" value="KAK7076159.1"/>
    <property type="molecule type" value="Genomic_DNA"/>
</dbReference>